<keyword evidence="2" id="KW-0812">Transmembrane</keyword>
<dbReference type="GeneID" id="25317728"/>
<dbReference type="STRING" id="1408163.A0A0F4YQP8"/>
<feature type="compositionally biased region" description="Polar residues" evidence="1">
    <location>
        <begin position="363"/>
        <end position="383"/>
    </location>
</feature>
<accession>A0A0F4YQP8</accession>
<dbReference type="Proteomes" id="UP000053958">
    <property type="component" value="Unassembled WGS sequence"/>
</dbReference>
<sequence>MASFTITTFNGLRCTKVPRTDVFTATLTSDTTAPAVTDQSSTTSVEIRPDPASTTAASSTGPNSDSSTTAAASNPGGDEPAASATALPQTASPGAGGPHSSLQSIRAAIGGSLGAVALVALAFLIWYLLRRRRHRIPRPAADFYGGEKLGGQTRTQAGGRNQQLQEVAARLTRPLTGAAQAIREAASQMKTRTGQMMREGPTTRFKSKTMPMPVVSPPLSETLVARSNQEEKQGRTRNHDYPTLLPTRCPREVSSMTTLSLIQRTRSIWIHHQERRHRDDAATAIKMQMRSISISILDIAIAIAVAVSTSSTIAAAATWTTPPHTGSPPQSHQNQSGQDENRPIQPPPPTRPPPDPQARAATHSTSNAHPLPSPSTQAEPLTA</sequence>
<dbReference type="RefSeq" id="XP_013327219.1">
    <property type="nucleotide sequence ID" value="XM_013471765.1"/>
</dbReference>
<protein>
    <submittedName>
        <fullName evidence="3">Uncharacterized protein</fullName>
    </submittedName>
</protein>
<keyword evidence="2" id="KW-1133">Transmembrane helix</keyword>
<dbReference type="AlphaFoldDB" id="A0A0F4YQP8"/>
<feature type="compositionally biased region" description="Polar residues" evidence="1">
    <location>
        <begin position="322"/>
        <end position="338"/>
    </location>
</feature>
<keyword evidence="4" id="KW-1185">Reference proteome</keyword>
<feature type="transmembrane region" description="Helical" evidence="2">
    <location>
        <begin position="296"/>
        <end position="319"/>
    </location>
</feature>
<name>A0A0F4YQP8_RASE3</name>
<feature type="region of interest" description="Disordered" evidence="1">
    <location>
        <begin position="319"/>
        <end position="383"/>
    </location>
</feature>
<feature type="region of interest" description="Disordered" evidence="1">
    <location>
        <begin position="33"/>
        <end position="102"/>
    </location>
</feature>
<proteinExistence type="predicted"/>
<reference evidence="3 4" key="1">
    <citation type="submission" date="2015-04" db="EMBL/GenBank/DDBJ databases">
        <authorList>
            <person name="Heijne W.H."/>
            <person name="Fedorova N.D."/>
            <person name="Nierman W.C."/>
            <person name="Vollebregt A.W."/>
            <person name="Zhao Z."/>
            <person name="Wu L."/>
            <person name="Kumar M."/>
            <person name="Stam H."/>
            <person name="van den Berg M.A."/>
            <person name="Pel H.J."/>
        </authorList>
    </citation>
    <scope>NUCLEOTIDE SEQUENCE [LARGE SCALE GENOMIC DNA]</scope>
    <source>
        <strain evidence="3 4">CBS 393.64</strain>
    </source>
</reference>
<feature type="compositionally biased region" description="Pro residues" evidence="1">
    <location>
        <begin position="344"/>
        <end position="356"/>
    </location>
</feature>
<keyword evidence="2" id="KW-0472">Membrane</keyword>
<gene>
    <name evidence="3" type="ORF">T310_5383</name>
</gene>
<organism evidence="3 4">
    <name type="scientific">Rasamsonia emersonii (strain ATCC 16479 / CBS 393.64 / IMI 116815)</name>
    <dbReference type="NCBI Taxonomy" id="1408163"/>
    <lineage>
        <taxon>Eukaryota</taxon>
        <taxon>Fungi</taxon>
        <taxon>Dikarya</taxon>
        <taxon>Ascomycota</taxon>
        <taxon>Pezizomycotina</taxon>
        <taxon>Eurotiomycetes</taxon>
        <taxon>Eurotiomycetidae</taxon>
        <taxon>Eurotiales</taxon>
        <taxon>Trichocomaceae</taxon>
        <taxon>Rasamsonia</taxon>
    </lineage>
</organism>
<feature type="compositionally biased region" description="Polar residues" evidence="1">
    <location>
        <begin position="52"/>
        <end position="65"/>
    </location>
</feature>
<evidence type="ECO:0000256" key="2">
    <source>
        <dbReference type="SAM" id="Phobius"/>
    </source>
</evidence>
<feature type="compositionally biased region" description="Basic and acidic residues" evidence="1">
    <location>
        <begin position="228"/>
        <end position="240"/>
    </location>
</feature>
<dbReference type="EMBL" id="LASV01000245">
    <property type="protein sequence ID" value="KKA20607.1"/>
    <property type="molecule type" value="Genomic_DNA"/>
</dbReference>
<evidence type="ECO:0000313" key="4">
    <source>
        <dbReference type="Proteomes" id="UP000053958"/>
    </source>
</evidence>
<evidence type="ECO:0000256" key="1">
    <source>
        <dbReference type="SAM" id="MobiDB-lite"/>
    </source>
</evidence>
<evidence type="ECO:0000313" key="3">
    <source>
        <dbReference type="EMBL" id="KKA20607.1"/>
    </source>
</evidence>
<feature type="transmembrane region" description="Helical" evidence="2">
    <location>
        <begin position="107"/>
        <end position="129"/>
    </location>
</feature>
<feature type="compositionally biased region" description="Polar residues" evidence="1">
    <location>
        <begin position="33"/>
        <end position="45"/>
    </location>
</feature>
<feature type="region of interest" description="Disordered" evidence="1">
    <location>
        <begin position="188"/>
        <end position="248"/>
    </location>
</feature>
<comment type="caution">
    <text evidence="3">The sequence shown here is derived from an EMBL/GenBank/DDBJ whole genome shotgun (WGS) entry which is preliminary data.</text>
</comment>